<dbReference type="InterPro" id="IPR040190">
    <property type="entry name" value="MURQ/GCKR"/>
</dbReference>
<dbReference type="EMBL" id="VTEV01000005">
    <property type="protein sequence ID" value="TYS67930.1"/>
    <property type="molecule type" value="Genomic_DNA"/>
</dbReference>
<name>A0A5D4SX11_9BACI</name>
<reference evidence="5 6" key="1">
    <citation type="submission" date="2019-08" db="EMBL/GenBank/DDBJ databases">
        <title>Bacillus genomes from the desert of Cuatro Cienegas, Coahuila.</title>
        <authorList>
            <person name="Olmedo-Alvarez G."/>
        </authorList>
    </citation>
    <scope>NUCLEOTIDE SEQUENCE [LARGE SCALE GENOMIC DNA]</scope>
    <source>
        <strain evidence="5 6">CH28_1T</strain>
    </source>
</reference>
<dbReference type="GO" id="GO:0097173">
    <property type="term" value="P:N-acetylmuramic acid catabolic process"/>
    <property type="evidence" value="ECO:0007669"/>
    <property type="project" value="UniProtKB-UniPathway"/>
</dbReference>
<dbReference type="FunFam" id="3.40.50.10490:FF:000014">
    <property type="entry name" value="N-acetylmuramic acid 6-phosphate etherase"/>
    <property type="match status" value="1"/>
</dbReference>
<dbReference type="NCBIfam" id="TIGR00274">
    <property type="entry name" value="N-acetylmuramic acid 6-phosphate etherase"/>
    <property type="match status" value="1"/>
</dbReference>
<comment type="similarity">
    <text evidence="3">Belongs to the GCKR-like family. MurNAc-6-P etherase subfamily.</text>
</comment>
<accession>A0A5D4SX11</accession>
<dbReference type="CDD" id="cd05007">
    <property type="entry name" value="SIS_Etherase"/>
    <property type="match status" value="1"/>
</dbReference>
<dbReference type="EC" id="4.2.1.126" evidence="3"/>
<dbReference type="GO" id="GO:0046348">
    <property type="term" value="P:amino sugar catabolic process"/>
    <property type="evidence" value="ECO:0007669"/>
    <property type="project" value="InterPro"/>
</dbReference>
<organism evidence="5 6">
    <name type="scientific">Sutcliffiella horikoshii</name>
    <dbReference type="NCBI Taxonomy" id="79883"/>
    <lineage>
        <taxon>Bacteria</taxon>
        <taxon>Bacillati</taxon>
        <taxon>Bacillota</taxon>
        <taxon>Bacilli</taxon>
        <taxon>Bacillales</taxon>
        <taxon>Bacillaceae</taxon>
        <taxon>Sutcliffiella</taxon>
    </lineage>
</organism>
<dbReference type="GO" id="GO:0097367">
    <property type="term" value="F:carbohydrate derivative binding"/>
    <property type="evidence" value="ECO:0007669"/>
    <property type="project" value="InterPro"/>
</dbReference>
<sequence>MGLENLQDLVTEQQNLKTLKIDRKSTEEILGVINEEDQTVPLHIKREIPSIAAVVDQVVKSFEMGGRLIYVGAGTSGRIGILDASECPPTFGTPSEMVKAIIAGGESAIFKAVEGAEDSEELGASDMHSNGVRLHDVVIGITASGRAPYVIGALKEAKKLGANTVSFTCTKDSALNKVADYKINIEVGPEVITGSTRMKAGTTQKLVLNMITTTSMVKLGKVYNNLMVDVQPLNKKLVDRAKRIIQNVTGCTFDEASELFDQSEGNPKIAIIIFTCQVDKDKAAELLKDANGFVYKAIKAYNK</sequence>
<dbReference type="GO" id="GO:0009254">
    <property type="term" value="P:peptidoglycan turnover"/>
    <property type="evidence" value="ECO:0007669"/>
    <property type="project" value="TreeGrafter"/>
</dbReference>
<dbReference type="Gene3D" id="1.10.8.1080">
    <property type="match status" value="1"/>
</dbReference>
<protein>
    <recommendedName>
        <fullName evidence="3">N-acetylmuramic acid 6-phosphate etherase</fullName>
        <shortName evidence="3">MurNAc-6-P etherase</shortName>
        <ecNumber evidence="3">4.2.1.126</ecNumber>
    </recommendedName>
    <alternativeName>
        <fullName evidence="3">N-acetylmuramic acid 6-phosphate hydrolase</fullName>
    </alternativeName>
    <alternativeName>
        <fullName evidence="3">N-acetylmuramic acid 6-phosphate lyase</fullName>
    </alternativeName>
</protein>
<dbReference type="RefSeq" id="WP_148989034.1">
    <property type="nucleotide sequence ID" value="NZ_VTEV01000005.1"/>
</dbReference>
<dbReference type="PANTHER" id="PTHR10088:SF4">
    <property type="entry name" value="GLUCOKINASE REGULATORY PROTEIN"/>
    <property type="match status" value="1"/>
</dbReference>
<comment type="miscellaneous">
    <text evidence="3">A lyase-type mechanism (elimination/hydration) is suggested for the cleavage of the lactyl ether bond of MurNAc 6-phosphate, with the formation of an alpha,beta-unsaturated aldehyde intermediate with (E)-stereochemistry, followed by the syn addition of water to give product.</text>
</comment>
<evidence type="ECO:0000256" key="3">
    <source>
        <dbReference type="HAMAP-Rule" id="MF_00068"/>
    </source>
</evidence>
<dbReference type="PROSITE" id="PS51464">
    <property type="entry name" value="SIS"/>
    <property type="match status" value="1"/>
</dbReference>
<dbReference type="PANTHER" id="PTHR10088">
    <property type="entry name" value="GLUCOKINASE REGULATORY PROTEIN"/>
    <property type="match status" value="1"/>
</dbReference>
<evidence type="ECO:0000256" key="2">
    <source>
        <dbReference type="ARBA" id="ARBA00023277"/>
    </source>
</evidence>
<gene>
    <name evidence="3 5" type="primary">murQ</name>
    <name evidence="5" type="ORF">FZC76_13205</name>
</gene>
<comment type="subunit">
    <text evidence="3">Homodimer.</text>
</comment>
<dbReference type="InterPro" id="IPR005488">
    <property type="entry name" value="Etherase_MurQ"/>
</dbReference>
<proteinExistence type="inferred from homology"/>
<dbReference type="GO" id="GO:0016835">
    <property type="term" value="F:carbon-oxygen lyase activity"/>
    <property type="evidence" value="ECO:0007669"/>
    <property type="project" value="UniProtKB-UniRule"/>
</dbReference>
<dbReference type="AlphaFoldDB" id="A0A5D4SX11"/>
<feature type="domain" description="SIS" evidence="4">
    <location>
        <begin position="58"/>
        <end position="221"/>
    </location>
</feature>
<dbReference type="InterPro" id="IPR046348">
    <property type="entry name" value="SIS_dom_sf"/>
</dbReference>
<dbReference type="OrthoDB" id="9813395at2"/>
<dbReference type="Pfam" id="PF22645">
    <property type="entry name" value="GKRP_SIS_N"/>
    <property type="match status" value="1"/>
</dbReference>
<dbReference type="Gene3D" id="3.40.50.10490">
    <property type="entry name" value="Glucose-6-phosphate isomerase like protein, domain 1"/>
    <property type="match status" value="1"/>
</dbReference>
<keyword evidence="2 3" id="KW-0119">Carbohydrate metabolism</keyword>
<dbReference type="InterPro" id="IPR005486">
    <property type="entry name" value="Glucokinase_regulatory_CS"/>
</dbReference>
<evidence type="ECO:0000313" key="6">
    <source>
        <dbReference type="Proteomes" id="UP000322524"/>
    </source>
</evidence>
<dbReference type="InterPro" id="IPR001347">
    <property type="entry name" value="SIS_dom"/>
</dbReference>
<feature type="active site" evidence="3">
    <location>
        <position position="117"/>
    </location>
</feature>
<dbReference type="HAMAP" id="MF_00068">
    <property type="entry name" value="MurQ"/>
    <property type="match status" value="1"/>
</dbReference>
<evidence type="ECO:0000259" key="4">
    <source>
        <dbReference type="PROSITE" id="PS51464"/>
    </source>
</evidence>
<keyword evidence="1 3" id="KW-0456">Lyase</keyword>
<comment type="catalytic activity">
    <reaction evidence="3">
        <text>N-acetyl-D-muramate 6-phosphate + H2O = N-acetyl-D-glucosamine 6-phosphate + (R)-lactate</text>
        <dbReference type="Rhea" id="RHEA:26410"/>
        <dbReference type="ChEBI" id="CHEBI:15377"/>
        <dbReference type="ChEBI" id="CHEBI:16004"/>
        <dbReference type="ChEBI" id="CHEBI:57513"/>
        <dbReference type="ChEBI" id="CHEBI:58722"/>
        <dbReference type="EC" id="4.2.1.126"/>
    </reaction>
</comment>
<dbReference type="NCBIfam" id="NF003915">
    <property type="entry name" value="PRK05441.1"/>
    <property type="match status" value="1"/>
</dbReference>
<dbReference type="SUPFAM" id="SSF53697">
    <property type="entry name" value="SIS domain"/>
    <property type="match status" value="1"/>
</dbReference>
<feature type="active site" description="Proton donor" evidence="3">
    <location>
        <position position="86"/>
    </location>
</feature>
<comment type="caution">
    <text evidence="5">The sequence shown here is derived from an EMBL/GenBank/DDBJ whole genome shotgun (WGS) entry which is preliminary data.</text>
</comment>
<evidence type="ECO:0000256" key="1">
    <source>
        <dbReference type="ARBA" id="ARBA00023239"/>
    </source>
</evidence>
<dbReference type="NCBIfam" id="NF009222">
    <property type="entry name" value="PRK12570.1"/>
    <property type="match status" value="1"/>
</dbReference>
<evidence type="ECO:0000313" key="5">
    <source>
        <dbReference type="EMBL" id="TYS67930.1"/>
    </source>
</evidence>
<dbReference type="UniPathway" id="UPA00342"/>
<comment type="pathway">
    <text evidence="3">Amino-sugar metabolism; N-acetylmuramate degradation.</text>
</comment>
<dbReference type="Proteomes" id="UP000322524">
    <property type="component" value="Unassembled WGS sequence"/>
</dbReference>
<dbReference type="PROSITE" id="PS01272">
    <property type="entry name" value="GCKR"/>
    <property type="match status" value="1"/>
</dbReference>
<dbReference type="GO" id="GO:0016803">
    <property type="term" value="F:ether hydrolase activity"/>
    <property type="evidence" value="ECO:0007669"/>
    <property type="project" value="TreeGrafter"/>
</dbReference>
<comment type="function">
    <text evidence="3">Specifically catalyzes the cleavage of the D-lactyl ether substituent of MurNAc 6-phosphate, producing GlcNAc 6-phosphate and D-lactate.</text>
</comment>